<dbReference type="KEGG" id="mai:MICA_2189"/>
<sequence>MSVNNIDAQTAHRWLSSGEAILIDVREADEFSAEHIACAASVPLSRIPDLFDQMAVPKGRKIIFQCLMGGRGGRACVALPADRVGDYEVYNIEGGITAWKHAGLPVVGAASPALSIFRQVQVIVGALVAALVIVGFLGLTLGFVLAGILGVALFVAGLTGWCGLAMVLRRMPWNRA</sequence>
<dbReference type="InterPro" id="IPR001763">
    <property type="entry name" value="Rhodanese-like_dom"/>
</dbReference>
<evidence type="ECO:0000259" key="2">
    <source>
        <dbReference type="PROSITE" id="PS50206"/>
    </source>
</evidence>
<dbReference type="RefSeq" id="WP_014103717.1">
    <property type="nucleotide sequence ID" value="NC_016026.1"/>
</dbReference>
<dbReference type="OrthoDB" id="9807812at2"/>
<dbReference type="eggNOG" id="COG0607">
    <property type="taxonomic scope" value="Bacteria"/>
</dbReference>
<dbReference type="Proteomes" id="UP000009286">
    <property type="component" value="Chromosome"/>
</dbReference>
<dbReference type="PROSITE" id="PS50206">
    <property type="entry name" value="RHODANESE_3"/>
    <property type="match status" value="1"/>
</dbReference>
<dbReference type="SUPFAM" id="SSF52821">
    <property type="entry name" value="Rhodanese/Cell cycle control phosphatase"/>
    <property type="match status" value="1"/>
</dbReference>
<dbReference type="Gene3D" id="3.40.250.10">
    <property type="entry name" value="Rhodanese-like domain"/>
    <property type="match status" value="1"/>
</dbReference>
<evidence type="ECO:0000313" key="4">
    <source>
        <dbReference type="Proteomes" id="UP000009286"/>
    </source>
</evidence>
<accession>G2KRY6</accession>
<dbReference type="InterPro" id="IPR021309">
    <property type="entry name" value="YgaP-like_TM"/>
</dbReference>
<dbReference type="InterPro" id="IPR050229">
    <property type="entry name" value="GlpE_sulfurtransferase"/>
</dbReference>
<feature type="domain" description="Rhodanese" evidence="2">
    <location>
        <begin position="16"/>
        <end position="108"/>
    </location>
</feature>
<dbReference type="InterPro" id="IPR036873">
    <property type="entry name" value="Rhodanese-like_dom_sf"/>
</dbReference>
<gene>
    <name evidence="3" type="ordered locus">MICA_2189</name>
</gene>
<dbReference type="SMART" id="SM00450">
    <property type="entry name" value="RHOD"/>
    <property type="match status" value="1"/>
</dbReference>
<dbReference type="Pfam" id="PF11127">
    <property type="entry name" value="YgaP-like_TM"/>
    <property type="match status" value="1"/>
</dbReference>
<dbReference type="AlphaFoldDB" id="G2KRY6"/>
<dbReference type="HOGENOM" id="CLU_107126_1_0_5"/>
<dbReference type="STRING" id="856793.MICA_2189"/>
<keyword evidence="1" id="KW-0472">Membrane</keyword>
<dbReference type="Pfam" id="PF00581">
    <property type="entry name" value="Rhodanese"/>
    <property type="match status" value="1"/>
</dbReference>
<evidence type="ECO:0000256" key="1">
    <source>
        <dbReference type="SAM" id="Phobius"/>
    </source>
</evidence>
<dbReference type="Gene3D" id="6.10.140.1340">
    <property type="match status" value="1"/>
</dbReference>
<feature type="transmembrane region" description="Helical" evidence="1">
    <location>
        <begin position="145"/>
        <end position="168"/>
    </location>
</feature>
<proteinExistence type="predicted"/>
<keyword evidence="4" id="KW-1185">Reference proteome</keyword>
<organism evidence="3 4">
    <name type="scientific">Micavibrio aeruginosavorus (strain ARL-13)</name>
    <dbReference type="NCBI Taxonomy" id="856793"/>
    <lineage>
        <taxon>Bacteria</taxon>
        <taxon>Pseudomonadati</taxon>
        <taxon>Bdellovibrionota</taxon>
        <taxon>Bdellovibrionia</taxon>
        <taxon>Bdellovibrionales</taxon>
        <taxon>Pseudobdellovibrionaceae</taxon>
        <taxon>Micavibrio</taxon>
    </lineage>
</organism>
<keyword evidence="1" id="KW-1133">Transmembrane helix</keyword>
<dbReference type="PANTHER" id="PTHR43031">
    <property type="entry name" value="FAD-DEPENDENT OXIDOREDUCTASE"/>
    <property type="match status" value="1"/>
</dbReference>
<keyword evidence="1" id="KW-0812">Transmembrane</keyword>
<protein>
    <submittedName>
        <fullName evidence="3">Rhodanese-like domain protein</fullName>
    </submittedName>
</protein>
<reference evidence="3 4" key="1">
    <citation type="journal article" date="2011" name="BMC Genomics">
        <title>Genomic insights into an obligate epibiotic bacterial predator: Micavibrio aeruginosavorus ARL-13.</title>
        <authorList>
            <person name="Wang Z."/>
            <person name="Kadouri D."/>
            <person name="Wu M."/>
        </authorList>
    </citation>
    <scope>NUCLEOTIDE SEQUENCE [LARGE SCALE GENOMIC DNA]</scope>
    <source>
        <strain evidence="3 4">ARL-13</strain>
    </source>
</reference>
<feature type="transmembrane region" description="Helical" evidence="1">
    <location>
        <begin position="120"/>
        <end position="139"/>
    </location>
</feature>
<dbReference type="PANTHER" id="PTHR43031:SF7">
    <property type="entry name" value="NITRIC OXIDE REDUCTASE FLRD-NAD(+) REDUCTASE"/>
    <property type="match status" value="1"/>
</dbReference>
<dbReference type="EMBL" id="CP002382">
    <property type="protein sequence ID" value="AEP10494.1"/>
    <property type="molecule type" value="Genomic_DNA"/>
</dbReference>
<dbReference type="CDD" id="cd00158">
    <property type="entry name" value="RHOD"/>
    <property type="match status" value="1"/>
</dbReference>
<evidence type="ECO:0000313" key="3">
    <source>
        <dbReference type="EMBL" id="AEP10494.1"/>
    </source>
</evidence>
<name>G2KRY6_MICAA</name>